<dbReference type="EnsemblFungi" id="PTTG_27836-t43_1">
    <property type="protein sequence ID" value="PTTG_27836-t43_1-p1"/>
    <property type="gene ID" value="PTTG_27836"/>
</dbReference>
<dbReference type="EMBL" id="ADAS02000073">
    <property type="protein sequence ID" value="OAV91883.1"/>
    <property type="molecule type" value="Genomic_DNA"/>
</dbReference>
<gene>
    <name evidence="2" type="ORF">PTTG_27836</name>
</gene>
<reference evidence="2" key="2">
    <citation type="submission" date="2016-05" db="EMBL/GenBank/DDBJ databases">
        <title>Comparative analysis highlights variable genome content of wheat rusts and divergence of the mating loci.</title>
        <authorList>
            <person name="Cuomo C.A."/>
            <person name="Bakkeren G."/>
            <person name="Szabo L."/>
            <person name="Khalil H."/>
            <person name="Joly D."/>
            <person name="Goldberg J."/>
            <person name="Young S."/>
            <person name="Zeng Q."/>
            <person name="Fellers J."/>
        </authorList>
    </citation>
    <scope>NUCLEOTIDE SEQUENCE [LARGE SCALE GENOMIC DNA]</scope>
    <source>
        <strain evidence="2">1-1 BBBD Race 1</strain>
    </source>
</reference>
<keyword evidence="4" id="KW-1185">Reference proteome</keyword>
<evidence type="ECO:0000256" key="1">
    <source>
        <dbReference type="SAM" id="MobiDB-lite"/>
    </source>
</evidence>
<evidence type="ECO:0000313" key="2">
    <source>
        <dbReference type="EMBL" id="OAV91883.1"/>
    </source>
</evidence>
<dbReference type="AlphaFoldDB" id="A0A180GIV7"/>
<feature type="compositionally biased region" description="Polar residues" evidence="1">
    <location>
        <begin position="62"/>
        <end position="75"/>
    </location>
</feature>
<evidence type="ECO:0000313" key="3">
    <source>
        <dbReference type="EnsemblFungi" id="PTTG_27836-t43_1-p1"/>
    </source>
</evidence>
<evidence type="ECO:0000313" key="4">
    <source>
        <dbReference type="Proteomes" id="UP000005240"/>
    </source>
</evidence>
<reference evidence="3 4" key="3">
    <citation type="journal article" date="2017" name="G3 (Bethesda)">
        <title>Comparative analysis highlights variable genome content of wheat rusts and divergence of the mating loci.</title>
        <authorList>
            <person name="Cuomo C.A."/>
            <person name="Bakkeren G."/>
            <person name="Khalil H.B."/>
            <person name="Panwar V."/>
            <person name="Joly D."/>
            <person name="Linning R."/>
            <person name="Sakthikumar S."/>
            <person name="Song X."/>
            <person name="Adiconis X."/>
            <person name="Fan L."/>
            <person name="Goldberg J.M."/>
            <person name="Levin J.Z."/>
            <person name="Young S."/>
            <person name="Zeng Q."/>
            <person name="Anikster Y."/>
            <person name="Bruce M."/>
            <person name="Wang M."/>
            <person name="Yin C."/>
            <person name="McCallum B."/>
            <person name="Szabo L.J."/>
            <person name="Hulbert S."/>
            <person name="Chen X."/>
            <person name="Fellers J.P."/>
        </authorList>
    </citation>
    <scope>NUCLEOTIDE SEQUENCE</scope>
    <source>
        <strain evidence="4">Isolate 1-1 / race 1 (BBBD)</strain>
        <strain evidence="3">isolate 1-1 / race 1 (BBBD)</strain>
    </source>
</reference>
<organism evidence="2">
    <name type="scientific">Puccinia triticina (isolate 1-1 / race 1 (BBBD))</name>
    <name type="common">Brown leaf rust fungus</name>
    <dbReference type="NCBI Taxonomy" id="630390"/>
    <lineage>
        <taxon>Eukaryota</taxon>
        <taxon>Fungi</taxon>
        <taxon>Dikarya</taxon>
        <taxon>Basidiomycota</taxon>
        <taxon>Pucciniomycotina</taxon>
        <taxon>Pucciniomycetes</taxon>
        <taxon>Pucciniales</taxon>
        <taxon>Pucciniaceae</taxon>
        <taxon>Puccinia</taxon>
    </lineage>
</organism>
<name>A0A180GIV7_PUCT1</name>
<accession>A0A180GIV7</accession>
<dbReference type="VEuPathDB" id="FungiDB:PTTG_27836"/>
<reference evidence="3" key="4">
    <citation type="submission" date="2025-05" db="UniProtKB">
        <authorList>
            <consortium name="EnsemblFungi"/>
        </authorList>
    </citation>
    <scope>IDENTIFICATION</scope>
    <source>
        <strain evidence="3">isolate 1-1 / race 1 (BBBD)</strain>
    </source>
</reference>
<reference evidence="2" key="1">
    <citation type="submission" date="2009-11" db="EMBL/GenBank/DDBJ databases">
        <authorList>
            <consortium name="The Broad Institute Genome Sequencing Platform"/>
            <person name="Ward D."/>
            <person name="Feldgarden M."/>
            <person name="Earl A."/>
            <person name="Young S.K."/>
            <person name="Zeng Q."/>
            <person name="Koehrsen M."/>
            <person name="Alvarado L."/>
            <person name="Berlin A."/>
            <person name="Bochicchio J."/>
            <person name="Borenstein D."/>
            <person name="Chapman S.B."/>
            <person name="Chen Z."/>
            <person name="Engels R."/>
            <person name="Freedman E."/>
            <person name="Gellesch M."/>
            <person name="Goldberg J."/>
            <person name="Griggs A."/>
            <person name="Gujja S."/>
            <person name="Heilman E."/>
            <person name="Heiman D."/>
            <person name="Hepburn T."/>
            <person name="Howarth C."/>
            <person name="Jen D."/>
            <person name="Larson L."/>
            <person name="Lewis B."/>
            <person name="Mehta T."/>
            <person name="Park D."/>
            <person name="Pearson M."/>
            <person name="Roberts A."/>
            <person name="Saif S."/>
            <person name="Shea T."/>
            <person name="Shenoy N."/>
            <person name="Sisk P."/>
            <person name="Stolte C."/>
            <person name="Sykes S."/>
            <person name="Thomson T."/>
            <person name="Walk T."/>
            <person name="White J."/>
            <person name="Yandava C."/>
            <person name="Izard J."/>
            <person name="Baranova O.V."/>
            <person name="Blanton J.M."/>
            <person name="Tanner A.C."/>
            <person name="Dewhirst F.E."/>
            <person name="Haas B."/>
            <person name="Nusbaum C."/>
            <person name="Birren B."/>
        </authorList>
    </citation>
    <scope>NUCLEOTIDE SEQUENCE [LARGE SCALE GENOMIC DNA]</scope>
    <source>
        <strain evidence="2">1-1 BBBD Race 1</strain>
    </source>
</reference>
<feature type="region of interest" description="Disordered" evidence="1">
    <location>
        <begin position="1"/>
        <end position="85"/>
    </location>
</feature>
<proteinExistence type="predicted"/>
<sequence>MHDPPLLAAQGPTHHRHLNSIGLHNAPRTPRHRHHPRPSGLAHTSLPDGATNGATDGATKSDGATTKPNGATQSDAPPERFGATAFDVAGNPSVAAPWWAAILGRVSR</sequence>
<dbReference type="Proteomes" id="UP000005240">
    <property type="component" value="Unassembled WGS sequence"/>
</dbReference>
<protein>
    <submittedName>
        <fullName evidence="2 3">Uncharacterized protein</fullName>
    </submittedName>
</protein>